<proteinExistence type="predicted"/>
<keyword evidence="1" id="KW-0418">Kinase</keyword>
<protein>
    <submittedName>
        <fullName evidence="1">Protein kinase subdomain-containing protein PKL/ccin3</fullName>
    </submittedName>
</protein>
<dbReference type="InParanoid" id="A8P197"/>
<dbReference type="GO" id="GO:0016301">
    <property type="term" value="F:kinase activity"/>
    <property type="evidence" value="ECO:0007669"/>
    <property type="project" value="UniProtKB-KW"/>
</dbReference>
<reference evidence="1 2" key="1">
    <citation type="journal article" date="2010" name="Proc. Natl. Acad. Sci. U.S.A.">
        <title>Insights into evolution of multicellular fungi from the assembled chromosomes of the mushroom Coprinopsis cinerea (Coprinus cinereus).</title>
        <authorList>
            <person name="Stajich J.E."/>
            <person name="Wilke S.K."/>
            <person name="Ahren D."/>
            <person name="Au C.H."/>
            <person name="Birren B.W."/>
            <person name="Borodovsky M."/>
            <person name="Burns C."/>
            <person name="Canback B."/>
            <person name="Casselton L.A."/>
            <person name="Cheng C.K."/>
            <person name="Deng J."/>
            <person name="Dietrich F.S."/>
            <person name="Fargo D.C."/>
            <person name="Farman M.L."/>
            <person name="Gathman A.C."/>
            <person name="Goldberg J."/>
            <person name="Guigo R."/>
            <person name="Hoegger P.J."/>
            <person name="Hooker J.B."/>
            <person name="Huggins A."/>
            <person name="James T.Y."/>
            <person name="Kamada T."/>
            <person name="Kilaru S."/>
            <person name="Kodira C."/>
            <person name="Kues U."/>
            <person name="Kupfer D."/>
            <person name="Kwan H.S."/>
            <person name="Lomsadze A."/>
            <person name="Li W."/>
            <person name="Lilly W.W."/>
            <person name="Ma L.J."/>
            <person name="Mackey A.J."/>
            <person name="Manning G."/>
            <person name="Martin F."/>
            <person name="Muraguchi H."/>
            <person name="Natvig D.O."/>
            <person name="Palmerini H."/>
            <person name="Ramesh M.A."/>
            <person name="Rehmeyer C.J."/>
            <person name="Roe B.A."/>
            <person name="Shenoy N."/>
            <person name="Stanke M."/>
            <person name="Ter-Hovhannisyan V."/>
            <person name="Tunlid A."/>
            <person name="Velagapudi R."/>
            <person name="Vision T.J."/>
            <person name="Zeng Q."/>
            <person name="Zolan M.E."/>
            <person name="Pukkila P.J."/>
        </authorList>
    </citation>
    <scope>NUCLEOTIDE SEQUENCE [LARGE SCALE GENOMIC DNA]</scope>
    <source>
        <strain evidence="2">Okayama-7 / 130 / ATCC MYA-4618 / FGSC 9003</strain>
    </source>
</reference>
<dbReference type="AlphaFoldDB" id="A8P197"/>
<dbReference type="RefSeq" id="XP_001838055.1">
    <property type="nucleotide sequence ID" value="XM_001838003.1"/>
</dbReference>
<gene>
    <name evidence="1" type="ORF">CC1G_07545</name>
</gene>
<accession>A8P197</accession>
<dbReference type="EMBL" id="AACS02000006">
    <property type="protein sequence ID" value="EAU83810.1"/>
    <property type="molecule type" value="Genomic_DNA"/>
</dbReference>
<comment type="caution">
    <text evidence="1">The sequence shown here is derived from an EMBL/GenBank/DDBJ whole genome shotgun (WGS) entry which is preliminary data.</text>
</comment>
<keyword evidence="1" id="KW-0808">Transferase</keyword>
<evidence type="ECO:0000313" key="2">
    <source>
        <dbReference type="Proteomes" id="UP000001861"/>
    </source>
</evidence>
<sequence length="202" mass="22792">MFSTLLIHDCGTVDGEPITITLKVSPSFPGAVWFQEDWEQPVPAAWGPKDNSDFDGTLAIRLVERISEGRIGVTYAPQVVSATRRGSDVKSTLPPTLCLKFAKLEFSRSLAREAWFYEQLESLQGISVPLSFGFFASTAKEQPHFPDIEFKPWTNRSVLFEDTDPIPHNIDQYPSPDWLADTVTCRVHLCERFTKICPTRQV</sequence>
<dbReference type="Proteomes" id="UP000001861">
    <property type="component" value="Unassembled WGS sequence"/>
</dbReference>
<dbReference type="GeneID" id="6014624"/>
<dbReference type="VEuPathDB" id="FungiDB:CC1G_07545"/>
<organism evidence="1 2">
    <name type="scientific">Coprinopsis cinerea (strain Okayama-7 / 130 / ATCC MYA-4618 / FGSC 9003)</name>
    <name type="common">Inky cap fungus</name>
    <name type="synonym">Hormographiella aspergillata</name>
    <dbReference type="NCBI Taxonomy" id="240176"/>
    <lineage>
        <taxon>Eukaryota</taxon>
        <taxon>Fungi</taxon>
        <taxon>Dikarya</taxon>
        <taxon>Basidiomycota</taxon>
        <taxon>Agaricomycotina</taxon>
        <taxon>Agaricomycetes</taxon>
        <taxon>Agaricomycetidae</taxon>
        <taxon>Agaricales</taxon>
        <taxon>Agaricineae</taxon>
        <taxon>Psathyrellaceae</taxon>
        <taxon>Coprinopsis</taxon>
    </lineage>
</organism>
<dbReference type="OrthoDB" id="3182995at2759"/>
<dbReference type="KEGG" id="cci:CC1G_07545"/>
<evidence type="ECO:0000313" key="1">
    <source>
        <dbReference type="EMBL" id="EAU83810.1"/>
    </source>
</evidence>
<keyword evidence="2" id="KW-1185">Reference proteome</keyword>
<name>A8P197_COPC7</name>